<name>A0AA87Q9E3_RHIRH</name>
<dbReference type="Pfam" id="PF00392">
    <property type="entry name" value="GntR"/>
    <property type="match status" value="1"/>
</dbReference>
<evidence type="ECO:0000259" key="4">
    <source>
        <dbReference type="PROSITE" id="PS50949"/>
    </source>
</evidence>
<keyword evidence="2" id="KW-0238">DNA-binding</keyword>
<dbReference type="SMART" id="SM00895">
    <property type="entry name" value="FCD"/>
    <property type="match status" value="1"/>
</dbReference>
<evidence type="ECO:0000256" key="3">
    <source>
        <dbReference type="ARBA" id="ARBA00023163"/>
    </source>
</evidence>
<organism evidence="5 6">
    <name type="scientific">Rhizobium rhizogenes NBRC 13257</name>
    <dbReference type="NCBI Taxonomy" id="1220581"/>
    <lineage>
        <taxon>Bacteria</taxon>
        <taxon>Pseudomonadati</taxon>
        <taxon>Pseudomonadota</taxon>
        <taxon>Alphaproteobacteria</taxon>
        <taxon>Hyphomicrobiales</taxon>
        <taxon>Rhizobiaceae</taxon>
        <taxon>Rhizobium/Agrobacterium group</taxon>
        <taxon>Rhizobium</taxon>
    </lineage>
</organism>
<evidence type="ECO:0000313" key="5">
    <source>
        <dbReference type="EMBL" id="GAJ96332.1"/>
    </source>
</evidence>
<protein>
    <submittedName>
        <fullName evidence="5">GntR family transcriptional regulator</fullName>
    </submittedName>
</protein>
<evidence type="ECO:0000313" key="6">
    <source>
        <dbReference type="Proteomes" id="UP000026941"/>
    </source>
</evidence>
<dbReference type="GO" id="GO:0003677">
    <property type="term" value="F:DNA binding"/>
    <property type="evidence" value="ECO:0007669"/>
    <property type="project" value="UniProtKB-KW"/>
</dbReference>
<evidence type="ECO:0000256" key="2">
    <source>
        <dbReference type="ARBA" id="ARBA00023125"/>
    </source>
</evidence>
<dbReference type="Pfam" id="PF07729">
    <property type="entry name" value="FCD"/>
    <property type="match status" value="1"/>
</dbReference>
<proteinExistence type="predicted"/>
<dbReference type="RefSeq" id="WP_007694337.1">
    <property type="nucleotide sequence ID" value="NZ_BAYX01000021.1"/>
</dbReference>
<dbReference type="PANTHER" id="PTHR43537:SF44">
    <property type="entry name" value="GNTR FAMILY REGULATORY PROTEIN"/>
    <property type="match status" value="1"/>
</dbReference>
<dbReference type="SUPFAM" id="SSF48008">
    <property type="entry name" value="GntR ligand-binding domain-like"/>
    <property type="match status" value="1"/>
</dbReference>
<dbReference type="InterPro" id="IPR036388">
    <property type="entry name" value="WH-like_DNA-bd_sf"/>
</dbReference>
<dbReference type="PANTHER" id="PTHR43537">
    <property type="entry name" value="TRANSCRIPTIONAL REGULATOR, GNTR FAMILY"/>
    <property type="match status" value="1"/>
</dbReference>
<dbReference type="Proteomes" id="UP000026941">
    <property type="component" value="Unassembled WGS sequence"/>
</dbReference>
<dbReference type="SMART" id="SM00345">
    <property type="entry name" value="HTH_GNTR"/>
    <property type="match status" value="1"/>
</dbReference>
<dbReference type="PROSITE" id="PS50949">
    <property type="entry name" value="HTH_GNTR"/>
    <property type="match status" value="1"/>
</dbReference>
<feature type="domain" description="HTH gntR-type" evidence="4">
    <location>
        <begin position="38"/>
        <end position="106"/>
    </location>
</feature>
<dbReference type="InterPro" id="IPR036390">
    <property type="entry name" value="WH_DNA-bd_sf"/>
</dbReference>
<keyword evidence="3" id="KW-0804">Transcription</keyword>
<accession>A0AA87Q9E3</accession>
<gene>
    <name evidence="5" type="ORF">RRH01S_21_00470</name>
</gene>
<dbReference type="GO" id="GO:0003700">
    <property type="term" value="F:DNA-binding transcription factor activity"/>
    <property type="evidence" value="ECO:0007669"/>
    <property type="project" value="InterPro"/>
</dbReference>
<dbReference type="InterPro" id="IPR008920">
    <property type="entry name" value="TF_FadR/GntR_C"/>
</dbReference>
<dbReference type="EMBL" id="BAYX01000021">
    <property type="protein sequence ID" value="GAJ96332.1"/>
    <property type="molecule type" value="Genomic_DNA"/>
</dbReference>
<sequence>MKHGIDAMIAPATPISKMIVTQSPFDAYVRKYGTIPRRGVFGYFVHELGRRIVGGSYPVGATLPNEPDLVEQFGISRTVIREAMKCLAGKGLVEIKTRVGTRVKERANWHHLDTDVMVWYYETGPSAEIMRSIRDLRRVLEPEATARAATRGSDADIAAIAAAYEDMVSTLGDININADADLRFHTAIFAATHNMVYAQLIDLIAIAIYANRTLSSHDEVAEGQKRALPYHKAILDAIAARDPEAALKASHHLLDSWGGNDYDF</sequence>
<keyword evidence="1" id="KW-0805">Transcription regulation</keyword>
<dbReference type="AlphaFoldDB" id="A0AA87Q9E3"/>
<dbReference type="SUPFAM" id="SSF46785">
    <property type="entry name" value="Winged helix' DNA-binding domain"/>
    <property type="match status" value="1"/>
</dbReference>
<dbReference type="PRINTS" id="PR00035">
    <property type="entry name" value="HTHGNTR"/>
</dbReference>
<evidence type="ECO:0000256" key="1">
    <source>
        <dbReference type="ARBA" id="ARBA00023015"/>
    </source>
</evidence>
<comment type="caution">
    <text evidence="5">The sequence shown here is derived from an EMBL/GenBank/DDBJ whole genome shotgun (WGS) entry which is preliminary data.</text>
</comment>
<reference evidence="5 6" key="1">
    <citation type="submission" date="2014-05" db="EMBL/GenBank/DDBJ databases">
        <title>Whole genome shotgun sequence of Rhizobium rhizogenes NBRC 13257.</title>
        <authorList>
            <person name="Katano-Makiyama Y."/>
            <person name="Hosoyama A."/>
            <person name="Hashimoto M."/>
            <person name="Hosoyama Y."/>
            <person name="Noguchi M."/>
            <person name="Tsuchikane K."/>
            <person name="Kimura A."/>
            <person name="Ohji S."/>
            <person name="Ichikawa N."/>
            <person name="Yamazoe A."/>
            <person name="Fujita N."/>
        </authorList>
    </citation>
    <scope>NUCLEOTIDE SEQUENCE [LARGE SCALE GENOMIC DNA]</scope>
    <source>
        <strain evidence="5 6">NBRC 13257</strain>
    </source>
</reference>
<dbReference type="InterPro" id="IPR011711">
    <property type="entry name" value="GntR_C"/>
</dbReference>
<dbReference type="CDD" id="cd07377">
    <property type="entry name" value="WHTH_GntR"/>
    <property type="match status" value="1"/>
</dbReference>
<dbReference type="Gene3D" id="1.20.120.530">
    <property type="entry name" value="GntR ligand-binding domain-like"/>
    <property type="match status" value="1"/>
</dbReference>
<dbReference type="Gene3D" id="1.10.10.10">
    <property type="entry name" value="Winged helix-like DNA-binding domain superfamily/Winged helix DNA-binding domain"/>
    <property type="match status" value="1"/>
</dbReference>
<dbReference type="InterPro" id="IPR000524">
    <property type="entry name" value="Tscrpt_reg_HTH_GntR"/>
</dbReference>